<dbReference type="InParanoid" id="A0A165PSK6"/>
<dbReference type="PRINTS" id="PR00420">
    <property type="entry name" value="RNGMNOXGNASE"/>
</dbReference>
<dbReference type="InterPro" id="IPR036188">
    <property type="entry name" value="FAD/NAD-bd_sf"/>
</dbReference>
<dbReference type="EMBL" id="KV425607">
    <property type="protein sequence ID" value="KZT21433.1"/>
    <property type="molecule type" value="Genomic_DNA"/>
</dbReference>
<keyword evidence="3" id="KW-0560">Oxidoreductase</keyword>
<keyword evidence="1" id="KW-0285">Flavoprotein</keyword>
<dbReference type="PANTHER" id="PTHR46720">
    <property type="entry name" value="HYDROXYLASE, PUTATIVE (AFU_ORTHOLOGUE AFUA_3G01460)-RELATED"/>
    <property type="match status" value="1"/>
</dbReference>
<dbReference type="GO" id="GO:0016491">
    <property type="term" value="F:oxidoreductase activity"/>
    <property type="evidence" value="ECO:0007669"/>
    <property type="project" value="UniProtKB-KW"/>
</dbReference>
<dbReference type="AlphaFoldDB" id="A0A165PSK6"/>
<evidence type="ECO:0008006" key="6">
    <source>
        <dbReference type="Google" id="ProtNLM"/>
    </source>
</evidence>
<gene>
    <name evidence="4" type="ORF">NEOLEDRAFT_1073444</name>
</gene>
<evidence type="ECO:0000313" key="4">
    <source>
        <dbReference type="EMBL" id="KZT21433.1"/>
    </source>
</evidence>
<name>A0A165PSK6_9AGAM</name>
<dbReference type="SUPFAM" id="SSF51905">
    <property type="entry name" value="FAD/NAD(P)-binding domain"/>
    <property type="match status" value="1"/>
</dbReference>
<keyword evidence="5" id="KW-1185">Reference proteome</keyword>
<evidence type="ECO:0000256" key="3">
    <source>
        <dbReference type="ARBA" id="ARBA00023002"/>
    </source>
</evidence>
<reference evidence="4 5" key="1">
    <citation type="journal article" date="2016" name="Mol. Biol. Evol.">
        <title>Comparative Genomics of Early-Diverging Mushroom-Forming Fungi Provides Insights into the Origins of Lignocellulose Decay Capabilities.</title>
        <authorList>
            <person name="Nagy L.G."/>
            <person name="Riley R."/>
            <person name="Tritt A."/>
            <person name="Adam C."/>
            <person name="Daum C."/>
            <person name="Floudas D."/>
            <person name="Sun H."/>
            <person name="Yadav J.S."/>
            <person name="Pangilinan J."/>
            <person name="Larsson K.H."/>
            <person name="Matsuura K."/>
            <person name="Barry K."/>
            <person name="Labutti K."/>
            <person name="Kuo R."/>
            <person name="Ohm R.A."/>
            <person name="Bhattacharya S.S."/>
            <person name="Shirouzu T."/>
            <person name="Yoshinaga Y."/>
            <person name="Martin F.M."/>
            <person name="Grigoriev I.V."/>
            <person name="Hibbett D.S."/>
        </authorList>
    </citation>
    <scope>NUCLEOTIDE SEQUENCE [LARGE SCALE GENOMIC DNA]</scope>
    <source>
        <strain evidence="4 5">HHB14362 ss-1</strain>
    </source>
</reference>
<proteinExistence type="predicted"/>
<evidence type="ECO:0000313" key="5">
    <source>
        <dbReference type="Proteomes" id="UP000076761"/>
    </source>
</evidence>
<keyword evidence="2" id="KW-0274">FAD</keyword>
<sequence>GCICFHKADFLDVFINSLPEGIAHFNKRISFYVRSASDPAITLHFMDDLSASCDLLVGCDGIKSTVRGQIYREQADKVEAEGGDWRSILDCIEPIWSGTITYRGLRQAEKLLARHRALCAPMKHVVSYSISQGSIVNVVTFASDPEKEGTLYEEPWMTQCPQQGLLNCYANGEPEVEELLNVCQRPPDRTRTTCTTCPNAIALPGDAVRFLPPQTLYSDMRCQGAFILSSLLTHPDVDRGTLNTALRAYEHARVRKATRVLQGSWDATIMCEFNSPGYGDDCSKLADVIRKQWDWVWESTPESGPG</sequence>
<organism evidence="4 5">
    <name type="scientific">Neolentinus lepideus HHB14362 ss-1</name>
    <dbReference type="NCBI Taxonomy" id="1314782"/>
    <lineage>
        <taxon>Eukaryota</taxon>
        <taxon>Fungi</taxon>
        <taxon>Dikarya</taxon>
        <taxon>Basidiomycota</taxon>
        <taxon>Agaricomycotina</taxon>
        <taxon>Agaricomycetes</taxon>
        <taxon>Gloeophyllales</taxon>
        <taxon>Gloeophyllaceae</taxon>
        <taxon>Neolentinus</taxon>
    </lineage>
</organism>
<accession>A0A165PSK6</accession>
<protein>
    <recommendedName>
        <fullName evidence="6">FAD/NAD(P)-binding domain-containing protein</fullName>
    </recommendedName>
</protein>
<dbReference type="InterPro" id="IPR051104">
    <property type="entry name" value="FAD_monoxygenase"/>
</dbReference>
<dbReference type="Proteomes" id="UP000076761">
    <property type="component" value="Unassembled WGS sequence"/>
</dbReference>
<dbReference type="PANTHER" id="PTHR46720:SF3">
    <property type="entry name" value="FAD-BINDING DOMAIN-CONTAINING PROTEIN-RELATED"/>
    <property type="match status" value="1"/>
</dbReference>
<dbReference type="OrthoDB" id="417877at2759"/>
<evidence type="ECO:0000256" key="2">
    <source>
        <dbReference type="ARBA" id="ARBA00022827"/>
    </source>
</evidence>
<dbReference type="Gene3D" id="3.50.50.60">
    <property type="entry name" value="FAD/NAD(P)-binding domain"/>
    <property type="match status" value="1"/>
</dbReference>
<feature type="non-terminal residue" evidence="4">
    <location>
        <position position="1"/>
    </location>
</feature>
<dbReference type="STRING" id="1314782.A0A165PSK6"/>
<dbReference type="GO" id="GO:0044550">
    <property type="term" value="P:secondary metabolite biosynthetic process"/>
    <property type="evidence" value="ECO:0007669"/>
    <property type="project" value="TreeGrafter"/>
</dbReference>
<evidence type="ECO:0000256" key="1">
    <source>
        <dbReference type="ARBA" id="ARBA00022630"/>
    </source>
</evidence>
<dbReference type="SUPFAM" id="SSF54373">
    <property type="entry name" value="FAD-linked reductases, C-terminal domain"/>
    <property type="match status" value="1"/>
</dbReference>